<dbReference type="AlphaFoldDB" id="A0A0F9HSJ4"/>
<keyword evidence="1" id="KW-1133">Transmembrane helix</keyword>
<keyword evidence="1" id="KW-0472">Membrane</keyword>
<feature type="transmembrane region" description="Helical" evidence="1">
    <location>
        <begin position="24"/>
        <end position="44"/>
    </location>
</feature>
<proteinExistence type="predicted"/>
<sequence>MVKKTQKLTHKNHRDSPRIVKKSFLIPNLIAISLVLLVVLVMAVDFPGLTKFEWYEVNGDTDSGVGSDAWRGQTFTIGTVGSSESFNVSGVSIQAKRVGTGCDNTTFQIEGTASSLPNATIFSVGWQNASKWGASSDWHNITMHPLRTLIDGQQYALVVNTTVGSDCMQWKSDNSAPAYTGGTFVDSANGLAGTWNLQAGRDFLFKIWGGELTAGTLLSIISPTNTTFLQTTMDFNISVVNGTNAIDTCWYTLDATGINNITLANDTATNFFDRNTSIAIGGYKVIFTCNDSANDIVTDNVDFEIQRFLISNQGFNAEVTEGSAETFLLNVSLEAGLQITTAVLNYNNTNFDGTFSIVANNYSISRSLTVPSVTAKTNISFNWNVTFDDDTSFVTDKQNQSVANLEMDNCTTNSILLLNYSLRDEETQNLLAETDIVNSSVEVDLDIFPVGSSVPIASFSSTYPLTNNPQVCLETDLGDSTFEMDVTTRYGANDYARELHHIQKFTLTNASLPQNIILFDLLSDDATSFLITFRDRDYILVEDALIDIRRKYVGEGTFKSVEIPKTDANGQAVASF</sequence>
<accession>A0A0F9HSJ4</accession>
<comment type="caution">
    <text evidence="2">The sequence shown here is derived from an EMBL/GenBank/DDBJ whole genome shotgun (WGS) entry which is preliminary data.</text>
</comment>
<evidence type="ECO:0000313" key="2">
    <source>
        <dbReference type="EMBL" id="KKM06192.1"/>
    </source>
</evidence>
<name>A0A0F9HSJ4_9ZZZZ</name>
<protein>
    <submittedName>
        <fullName evidence="2">Uncharacterized protein</fullName>
    </submittedName>
</protein>
<gene>
    <name evidence="2" type="ORF">LCGC14_1746420</name>
</gene>
<evidence type="ECO:0000256" key="1">
    <source>
        <dbReference type="SAM" id="Phobius"/>
    </source>
</evidence>
<reference evidence="2" key="1">
    <citation type="journal article" date="2015" name="Nature">
        <title>Complex archaea that bridge the gap between prokaryotes and eukaryotes.</title>
        <authorList>
            <person name="Spang A."/>
            <person name="Saw J.H."/>
            <person name="Jorgensen S.L."/>
            <person name="Zaremba-Niedzwiedzka K."/>
            <person name="Martijn J."/>
            <person name="Lind A.E."/>
            <person name="van Eijk R."/>
            <person name="Schleper C."/>
            <person name="Guy L."/>
            <person name="Ettema T.J."/>
        </authorList>
    </citation>
    <scope>NUCLEOTIDE SEQUENCE</scope>
</reference>
<keyword evidence="1" id="KW-0812">Transmembrane</keyword>
<dbReference type="EMBL" id="LAZR01016052">
    <property type="protein sequence ID" value="KKM06192.1"/>
    <property type="molecule type" value="Genomic_DNA"/>
</dbReference>
<feature type="non-terminal residue" evidence="2">
    <location>
        <position position="576"/>
    </location>
</feature>
<organism evidence="2">
    <name type="scientific">marine sediment metagenome</name>
    <dbReference type="NCBI Taxonomy" id="412755"/>
    <lineage>
        <taxon>unclassified sequences</taxon>
        <taxon>metagenomes</taxon>
        <taxon>ecological metagenomes</taxon>
    </lineage>
</organism>